<dbReference type="AlphaFoldDB" id="A0A1F7RHS4"/>
<keyword evidence="6 7" id="KW-0472">Membrane</keyword>
<evidence type="ECO:0000313" key="9">
    <source>
        <dbReference type="EMBL" id="OGL41125.1"/>
    </source>
</evidence>
<organism evidence="9 10">
    <name type="scientific">Candidatus Schekmanbacteria bacterium GWA2_38_11</name>
    <dbReference type="NCBI Taxonomy" id="1817876"/>
    <lineage>
        <taxon>Bacteria</taxon>
        <taxon>Candidatus Schekmaniibacteriota</taxon>
    </lineage>
</organism>
<evidence type="ECO:0000256" key="6">
    <source>
        <dbReference type="ARBA" id="ARBA00023136"/>
    </source>
</evidence>
<reference evidence="9 10" key="1">
    <citation type="journal article" date="2016" name="Nat. Commun.">
        <title>Thousands of microbial genomes shed light on interconnected biogeochemical processes in an aquifer system.</title>
        <authorList>
            <person name="Anantharaman K."/>
            <person name="Brown C.T."/>
            <person name="Hug L.A."/>
            <person name="Sharon I."/>
            <person name="Castelle C.J."/>
            <person name="Probst A.J."/>
            <person name="Thomas B.C."/>
            <person name="Singh A."/>
            <person name="Wilkins M.J."/>
            <person name="Karaoz U."/>
            <person name="Brodie E.L."/>
            <person name="Williams K.H."/>
            <person name="Hubbard S.S."/>
            <person name="Banfield J.F."/>
        </authorList>
    </citation>
    <scope>NUCLEOTIDE SEQUENCE [LARGE SCALE GENOMIC DNA]</scope>
</reference>
<dbReference type="Pfam" id="PF05226">
    <property type="entry name" value="CHASE2"/>
    <property type="match status" value="1"/>
</dbReference>
<dbReference type="InterPro" id="IPR001054">
    <property type="entry name" value="A/G_cyclase"/>
</dbReference>
<evidence type="ECO:0000259" key="8">
    <source>
        <dbReference type="PROSITE" id="PS50125"/>
    </source>
</evidence>
<gene>
    <name evidence="9" type="ORF">A2042_05680</name>
</gene>
<evidence type="ECO:0000256" key="1">
    <source>
        <dbReference type="ARBA" id="ARBA00004196"/>
    </source>
</evidence>
<protein>
    <recommendedName>
        <fullName evidence="8">Guanylate cyclase domain-containing protein</fullName>
    </recommendedName>
</protein>
<dbReference type="PANTHER" id="PTHR43081">
    <property type="entry name" value="ADENYLATE CYCLASE, TERMINAL-DIFFERENTIATION SPECIFIC-RELATED"/>
    <property type="match status" value="1"/>
</dbReference>
<keyword evidence="5 7" id="KW-1133">Transmembrane helix</keyword>
<feature type="transmembrane region" description="Helical" evidence="7">
    <location>
        <begin position="383"/>
        <end position="402"/>
    </location>
</feature>
<dbReference type="InterPro" id="IPR029787">
    <property type="entry name" value="Nucleotide_cyclase"/>
</dbReference>
<proteinExistence type="inferred from homology"/>
<evidence type="ECO:0000256" key="2">
    <source>
        <dbReference type="ARBA" id="ARBA00005381"/>
    </source>
</evidence>
<dbReference type="Pfam" id="PF00211">
    <property type="entry name" value="Guanylate_cyc"/>
    <property type="match status" value="1"/>
</dbReference>
<feature type="transmembrane region" description="Helical" evidence="7">
    <location>
        <begin position="411"/>
        <end position="432"/>
    </location>
</feature>
<evidence type="ECO:0000256" key="5">
    <source>
        <dbReference type="ARBA" id="ARBA00022989"/>
    </source>
</evidence>
<dbReference type="PROSITE" id="PS50125">
    <property type="entry name" value="GUANYLATE_CYCLASE_2"/>
    <property type="match status" value="1"/>
</dbReference>
<feature type="transmembrane region" description="Helical" evidence="7">
    <location>
        <begin position="12"/>
        <end position="29"/>
    </location>
</feature>
<dbReference type="Gene3D" id="3.30.70.1230">
    <property type="entry name" value="Nucleotide cyclase"/>
    <property type="match status" value="1"/>
</dbReference>
<evidence type="ECO:0000256" key="3">
    <source>
        <dbReference type="ARBA" id="ARBA00022475"/>
    </source>
</evidence>
<dbReference type="GO" id="GO:0006171">
    <property type="term" value="P:cAMP biosynthetic process"/>
    <property type="evidence" value="ECO:0007669"/>
    <property type="project" value="TreeGrafter"/>
</dbReference>
<evidence type="ECO:0000256" key="4">
    <source>
        <dbReference type="ARBA" id="ARBA00022692"/>
    </source>
</evidence>
<evidence type="ECO:0000256" key="7">
    <source>
        <dbReference type="SAM" id="Phobius"/>
    </source>
</evidence>
<dbReference type="GO" id="GO:0035556">
    <property type="term" value="P:intracellular signal transduction"/>
    <property type="evidence" value="ECO:0007669"/>
    <property type="project" value="InterPro"/>
</dbReference>
<dbReference type="PANTHER" id="PTHR43081:SF1">
    <property type="entry name" value="ADENYLATE CYCLASE, TERMINAL-DIFFERENTIATION SPECIFIC"/>
    <property type="match status" value="1"/>
</dbReference>
<keyword evidence="4 7" id="KW-0812">Transmembrane</keyword>
<keyword evidence="3" id="KW-1003">Cell membrane</keyword>
<dbReference type="GO" id="GO:0004016">
    <property type="term" value="F:adenylate cyclase activity"/>
    <property type="evidence" value="ECO:0007669"/>
    <property type="project" value="UniProtKB-ARBA"/>
</dbReference>
<dbReference type="FunFam" id="3.30.70.1230:FF:000016">
    <property type="entry name" value="Adenylate/guanylate cyclase domain-containing protein"/>
    <property type="match status" value="1"/>
</dbReference>
<dbReference type="SUPFAM" id="SSF55073">
    <property type="entry name" value="Nucleotide cyclase"/>
    <property type="match status" value="1"/>
</dbReference>
<name>A0A1F7RHS4_9BACT</name>
<accession>A0A1F7RHS4</accession>
<comment type="subcellular location">
    <subcellularLocation>
        <location evidence="1">Cell envelope</location>
    </subcellularLocation>
</comment>
<dbReference type="GO" id="GO:0030313">
    <property type="term" value="C:cell envelope"/>
    <property type="evidence" value="ECO:0007669"/>
    <property type="project" value="UniProtKB-SubCell"/>
</dbReference>
<dbReference type="InterPro" id="IPR050697">
    <property type="entry name" value="Adenylyl/Guanylyl_Cyclase_3/4"/>
</dbReference>
<comment type="similarity">
    <text evidence="2">Belongs to the adenylyl cyclase class-3 family.</text>
</comment>
<dbReference type="SMART" id="SM01080">
    <property type="entry name" value="CHASE2"/>
    <property type="match status" value="1"/>
</dbReference>
<evidence type="ECO:0000313" key="10">
    <source>
        <dbReference type="Proteomes" id="UP000178526"/>
    </source>
</evidence>
<dbReference type="InterPro" id="IPR007890">
    <property type="entry name" value="CHASE2"/>
</dbReference>
<sequence length="772" mass="87849">MKKSSLKLTSFGIGIIVTVFMLLICLFHGPNANITLIERLELTSLDTMFKLRGTKNPGNEIKIIAIDDKSIERLGRWPWDRVRFAEMVNFLKETGVKTIGFDIILSEPQITEEERKLKFLEQYFRELKLEKSDRNSSLFYKEILKSQEGINNDKLLSASFEKSGNVILAAALDPENRDEENSRKKISAEVLENLNRFSYFLTEDPGSLETALQPPEANAVLPPLVPFMEKALSVGNAQAIITDLDGISRKESMVVRYKDFYYPPLGLEIARIYLDIPFEKLKIVFAQGIKLGKIFIPTDERERYLINFCGPQNTFPYYSFSDVLDGKIPKKNFKGKIILIGYAATGLGDKWATPFQIMFGVEKQATLVENIIHRNFLNRPANAFLYEIFALLFLGILSALILPKLSPLRSTFFSAGLAFVYLLFAVFLFIFYKTWINAVFPILTTVFSYVIITSYRFLTEEKEKRKIRGAFQQYLSPEVVHEVIKDPSKLKLGGEEKNLSILFSDVRGFTTISEKLRPDELVKLLNEYFNAMTEVITKNNRGTLDKFIGDAIMAFWGAPVDLPDHSLRACLSALGMIRKLKELQAKWGREGKPLVEIGVGINTGTVIVGNMGSDNRFDYTVMGDAVNLASRLEGLNKAYGTKIIISEFTLNSIQNPSTPLFSKEGQWGFEDKIITRELDCVRVKGKDKPVRIFELIDEKASVTGRYDIIEIFHEGLKCYKERQWVKGIEKISEALRINPDDLPSKIYLERCTHFKANPPSDDWDGVYTMKTK</sequence>
<dbReference type="CDD" id="cd07302">
    <property type="entry name" value="CHD"/>
    <property type="match status" value="1"/>
</dbReference>
<dbReference type="SMART" id="SM00044">
    <property type="entry name" value="CYCc"/>
    <property type="match status" value="1"/>
</dbReference>
<feature type="transmembrane region" description="Helical" evidence="7">
    <location>
        <begin position="438"/>
        <end position="458"/>
    </location>
</feature>
<dbReference type="Proteomes" id="UP000178526">
    <property type="component" value="Unassembled WGS sequence"/>
</dbReference>
<feature type="domain" description="Guanylate cyclase" evidence="8">
    <location>
        <begin position="500"/>
        <end position="633"/>
    </location>
</feature>
<dbReference type="EMBL" id="MGDB01000077">
    <property type="protein sequence ID" value="OGL41125.1"/>
    <property type="molecule type" value="Genomic_DNA"/>
</dbReference>
<comment type="caution">
    <text evidence="9">The sequence shown here is derived from an EMBL/GenBank/DDBJ whole genome shotgun (WGS) entry which is preliminary data.</text>
</comment>